<dbReference type="GO" id="GO:0005739">
    <property type="term" value="C:mitochondrion"/>
    <property type="evidence" value="ECO:0007669"/>
    <property type="project" value="TreeGrafter"/>
</dbReference>
<name>A0A365MR43_GIBIN</name>
<sequence length="129" mass="13278">MASRTAVSTPNAPKVGPFMSQAVISNGLVFSAGSLGLDPATGQFVQGTVADRAAQALRNLDAVFVSAGTSLSKAVKVTIFLASMDHLPQLNEAYAKFFTEDPKPARTCVAGAVLPLGAELEIEAVASLE</sequence>
<comment type="caution">
    <text evidence="2">The sequence shown here is derived from an EMBL/GenBank/DDBJ whole genome shotgun (WGS) entry which is preliminary data.</text>
</comment>
<dbReference type="CDD" id="cd00448">
    <property type="entry name" value="YjgF_YER057c_UK114_family"/>
    <property type="match status" value="1"/>
</dbReference>
<dbReference type="Pfam" id="PF01042">
    <property type="entry name" value="Ribonuc_L-PSP"/>
    <property type="match status" value="1"/>
</dbReference>
<organism evidence="2 3">
    <name type="scientific">Gibberella intermedia</name>
    <name type="common">Bulb rot disease fungus</name>
    <name type="synonym">Fusarium proliferatum</name>
    <dbReference type="NCBI Taxonomy" id="948311"/>
    <lineage>
        <taxon>Eukaryota</taxon>
        <taxon>Fungi</taxon>
        <taxon>Dikarya</taxon>
        <taxon>Ascomycota</taxon>
        <taxon>Pezizomycotina</taxon>
        <taxon>Sordariomycetes</taxon>
        <taxon>Hypocreomycetidae</taxon>
        <taxon>Hypocreales</taxon>
        <taxon>Nectriaceae</taxon>
        <taxon>Fusarium</taxon>
        <taxon>Fusarium fujikuroi species complex</taxon>
    </lineage>
</organism>
<evidence type="ECO:0000256" key="1">
    <source>
        <dbReference type="ARBA" id="ARBA00010552"/>
    </source>
</evidence>
<dbReference type="NCBIfam" id="TIGR00004">
    <property type="entry name" value="Rid family detoxifying hydrolase"/>
    <property type="match status" value="1"/>
</dbReference>
<comment type="similarity">
    <text evidence="1">Belongs to the RutC family.</text>
</comment>
<dbReference type="FunFam" id="3.30.1330.40:FF:000001">
    <property type="entry name" value="L-PSP family endoribonuclease"/>
    <property type="match status" value="1"/>
</dbReference>
<proteinExistence type="inferred from homology"/>
<evidence type="ECO:0000313" key="3">
    <source>
        <dbReference type="Proteomes" id="UP000251714"/>
    </source>
</evidence>
<dbReference type="Proteomes" id="UP000251714">
    <property type="component" value="Unassembled WGS sequence"/>
</dbReference>
<dbReference type="GO" id="GO:0019239">
    <property type="term" value="F:deaminase activity"/>
    <property type="evidence" value="ECO:0007669"/>
    <property type="project" value="TreeGrafter"/>
</dbReference>
<gene>
    <name evidence="2" type="ORF">FPRO05_14302</name>
</gene>
<dbReference type="AlphaFoldDB" id="A0A365MR43"/>
<dbReference type="InterPro" id="IPR006175">
    <property type="entry name" value="YjgF/YER057c/UK114"/>
</dbReference>
<dbReference type="InterPro" id="IPR035959">
    <property type="entry name" value="RutC-like_sf"/>
</dbReference>
<dbReference type="Gene3D" id="3.30.1330.40">
    <property type="entry name" value="RutC-like"/>
    <property type="match status" value="1"/>
</dbReference>
<dbReference type="EMBL" id="PKMI01000055">
    <property type="protein sequence ID" value="RBA11007.1"/>
    <property type="molecule type" value="Genomic_DNA"/>
</dbReference>
<dbReference type="SUPFAM" id="SSF55298">
    <property type="entry name" value="YjgF-like"/>
    <property type="match status" value="1"/>
</dbReference>
<reference evidence="2 3" key="1">
    <citation type="submission" date="2017-12" db="EMBL/GenBank/DDBJ databases">
        <title>Genome sequence of the mycotoxigenic crop pathogen Fusarium proliferatum, strain ITEM 2341 from Date Palm.</title>
        <authorList>
            <person name="Almiman B.F."/>
            <person name="Shittu T.A."/>
            <person name="Muthumeenakshi S."/>
            <person name="Baroncelli R."/>
            <person name="Sreenivasaprasada S."/>
        </authorList>
    </citation>
    <scope>NUCLEOTIDE SEQUENCE [LARGE SCALE GENOMIC DNA]</scope>
    <source>
        <strain evidence="2 3">ITEM 2341</strain>
    </source>
</reference>
<protein>
    <submittedName>
        <fullName evidence="2">Mmf1</fullName>
    </submittedName>
</protein>
<dbReference type="GO" id="GO:0005829">
    <property type="term" value="C:cytosol"/>
    <property type="evidence" value="ECO:0007669"/>
    <property type="project" value="TreeGrafter"/>
</dbReference>
<dbReference type="InterPro" id="IPR006056">
    <property type="entry name" value="RidA"/>
</dbReference>
<evidence type="ECO:0000313" key="2">
    <source>
        <dbReference type="EMBL" id="RBA11007.1"/>
    </source>
</evidence>
<dbReference type="PANTHER" id="PTHR11803:SF58">
    <property type="entry name" value="PROTEIN HMF1-RELATED"/>
    <property type="match status" value="1"/>
</dbReference>
<dbReference type="PANTHER" id="PTHR11803">
    <property type="entry name" value="2-IMINOBUTANOATE/2-IMINOPROPANOATE DEAMINASE RIDA"/>
    <property type="match status" value="1"/>
</dbReference>
<accession>A0A365MR43</accession>